<dbReference type="PROSITE" id="PS50893">
    <property type="entry name" value="ABC_TRANSPORTER_2"/>
    <property type="match status" value="1"/>
</dbReference>
<dbReference type="Pfam" id="PF14510">
    <property type="entry name" value="ABC_trans_N"/>
    <property type="match status" value="1"/>
</dbReference>
<dbReference type="GO" id="GO:0016887">
    <property type="term" value="F:ATP hydrolysis activity"/>
    <property type="evidence" value="ECO:0007669"/>
    <property type="project" value="InterPro"/>
</dbReference>
<comment type="caution">
    <text evidence="4">The sequence shown here is derived from an EMBL/GenBank/DDBJ whole genome shotgun (WGS) entry which is preliminary data.</text>
</comment>
<dbReference type="GO" id="GO:0005524">
    <property type="term" value="F:ATP binding"/>
    <property type="evidence" value="ECO:0007669"/>
    <property type="project" value="InterPro"/>
</dbReference>
<accession>A0AA35Q4N3</accession>
<feature type="region of interest" description="Disordered" evidence="2">
    <location>
        <begin position="1"/>
        <end position="52"/>
    </location>
</feature>
<sequence length="444" mass="48703">MDHQHNSFQSEKPALNMTASSRGSVKTLTAKGDEGDEKLGNDISEGNDVSERRIRDDMAQLAKRLTAHSQASGAIPSLFPLAKAFYKARMASLDGTAPRTSGIAFQNLSVYGFGADTDFQKTVGNIFLGVAGKKQRLLGKKQQRVEILYDLEGVVHSGEMLCVLSPPGSGCSTFLRTVAGETHSFHLESSAKLNHQGIHPARLTVAFRGEAIYTAEVDHHFPQLTVGDTLYYAAAARCPKNIPNGASREEYIGHLRDVTMAMFDISHTRNTRVGNEFIHGVSGGERKRVTIAEAALSYAPVQCWDNSTRGLDSANAVEFCRTIRTQADVFGCASCVAIYQAPQDAYGLLDKVLVLYEGCQIFFGKTSRARQYFEKLGFVCPDQQTTADFLTSMTSPSERSVRPGWEGKAPRTADDFASVWKQSHDRSLLMGEIDDYIARYPFNG</sequence>
<feature type="compositionally biased region" description="Basic and acidic residues" evidence="2">
    <location>
        <begin position="31"/>
        <end position="40"/>
    </location>
</feature>
<dbReference type="InterPro" id="IPR027417">
    <property type="entry name" value="P-loop_NTPase"/>
</dbReference>
<reference evidence="4" key="1">
    <citation type="submission" date="2023-01" db="EMBL/GenBank/DDBJ databases">
        <authorList>
            <person name="Piombo E."/>
        </authorList>
    </citation>
    <scope>NUCLEOTIDE SEQUENCE</scope>
</reference>
<dbReference type="InterPro" id="IPR003439">
    <property type="entry name" value="ABC_transporter-like_ATP-bd"/>
</dbReference>
<evidence type="ECO:0000313" key="5">
    <source>
        <dbReference type="Proteomes" id="UP001160390"/>
    </source>
</evidence>
<organism evidence="4 5">
    <name type="scientific">Clonostachys chloroleuca</name>
    <dbReference type="NCBI Taxonomy" id="1926264"/>
    <lineage>
        <taxon>Eukaryota</taxon>
        <taxon>Fungi</taxon>
        <taxon>Dikarya</taxon>
        <taxon>Ascomycota</taxon>
        <taxon>Pezizomycotina</taxon>
        <taxon>Sordariomycetes</taxon>
        <taxon>Hypocreomycetidae</taxon>
        <taxon>Hypocreales</taxon>
        <taxon>Bionectriaceae</taxon>
        <taxon>Clonostachys</taxon>
    </lineage>
</organism>
<dbReference type="SUPFAM" id="SSF52540">
    <property type="entry name" value="P-loop containing nucleoside triphosphate hydrolases"/>
    <property type="match status" value="1"/>
</dbReference>
<feature type="domain" description="ABC transporter" evidence="3">
    <location>
        <begin position="133"/>
        <end position="382"/>
    </location>
</feature>
<dbReference type="Proteomes" id="UP001160390">
    <property type="component" value="Unassembled WGS sequence"/>
</dbReference>
<evidence type="ECO:0000313" key="4">
    <source>
        <dbReference type="EMBL" id="CAI6091395.1"/>
    </source>
</evidence>
<protein>
    <recommendedName>
        <fullName evidence="3">ABC transporter domain-containing protein</fullName>
    </recommendedName>
</protein>
<evidence type="ECO:0000259" key="3">
    <source>
        <dbReference type="PROSITE" id="PS50893"/>
    </source>
</evidence>
<keyword evidence="1" id="KW-0813">Transport</keyword>
<feature type="compositionally biased region" description="Polar residues" evidence="2">
    <location>
        <begin position="17"/>
        <end position="27"/>
    </location>
</feature>
<dbReference type="InterPro" id="IPR017871">
    <property type="entry name" value="ABC_transporter-like_CS"/>
</dbReference>
<dbReference type="PROSITE" id="PS00211">
    <property type="entry name" value="ABC_TRANSPORTER_1"/>
    <property type="match status" value="1"/>
</dbReference>
<name>A0AA35Q4N3_9HYPO</name>
<dbReference type="EMBL" id="CABFNP030001122">
    <property type="protein sequence ID" value="CAI6091395.1"/>
    <property type="molecule type" value="Genomic_DNA"/>
</dbReference>
<dbReference type="Pfam" id="PF00005">
    <property type="entry name" value="ABC_tran"/>
    <property type="match status" value="1"/>
</dbReference>
<dbReference type="InterPro" id="IPR029481">
    <property type="entry name" value="ABC_trans_N"/>
</dbReference>
<gene>
    <name evidence="4" type="ORF">CCHLO57077_00017508</name>
</gene>
<dbReference type="PANTHER" id="PTHR19241">
    <property type="entry name" value="ATP-BINDING CASSETTE TRANSPORTER"/>
    <property type="match status" value="1"/>
</dbReference>
<dbReference type="Gene3D" id="3.40.50.300">
    <property type="entry name" value="P-loop containing nucleotide triphosphate hydrolases"/>
    <property type="match status" value="1"/>
</dbReference>
<evidence type="ECO:0000256" key="1">
    <source>
        <dbReference type="ARBA" id="ARBA00022448"/>
    </source>
</evidence>
<evidence type="ECO:0000256" key="2">
    <source>
        <dbReference type="SAM" id="MobiDB-lite"/>
    </source>
</evidence>
<feature type="compositionally biased region" description="Polar residues" evidence="2">
    <location>
        <begin position="1"/>
        <end position="10"/>
    </location>
</feature>
<proteinExistence type="predicted"/>
<keyword evidence="5" id="KW-1185">Reference proteome</keyword>
<dbReference type="AlphaFoldDB" id="A0AA35Q4N3"/>